<evidence type="ECO:0000256" key="3">
    <source>
        <dbReference type="ARBA" id="ARBA00022692"/>
    </source>
</evidence>
<dbReference type="PANTHER" id="PTHR40277">
    <property type="entry name" value="BLL5419 PROTEIN"/>
    <property type="match status" value="1"/>
</dbReference>
<dbReference type="OrthoDB" id="9126302at2"/>
<dbReference type="AlphaFoldDB" id="A0A0M6XLD9"/>
<keyword evidence="5 6" id="KW-0472">Membrane</keyword>
<feature type="transmembrane region" description="Helical" evidence="6">
    <location>
        <begin position="130"/>
        <end position="149"/>
    </location>
</feature>
<name>A0A0M6XLD9_9RHOB</name>
<dbReference type="RefSeq" id="WP_055680888.1">
    <property type="nucleotide sequence ID" value="NZ_CXPG01000009.1"/>
</dbReference>
<reference evidence="7 8" key="1">
    <citation type="submission" date="2015-07" db="EMBL/GenBank/DDBJ databases">
        <authorList>
            <person name="Noorani M."/>
        </authorList>
    </citation>
    <scope>NUCLEOTIDE SEQUENCE [LARGE SCALE GENOMIC DNA]</scope>
    <source>
        <strain evidence="7 8">CECT 5088</strain>
    </source>
</reference>
<feature type="transmembrane region" description="Helical" evidence="6">
    <location>
        <begin position="230"/>
        <end position="253"/>
    </location>
</feature>
<feature type="transmembrane region" description="Helical" evidence="6">
    <location>
        <begin position="88"/>
        <end position="110"/>
    </location>
</feature>
<dbReference type="PANTHER" id="PTHR40277:SF1">
    <property type="entry name" value="BLL5419 PROTEIN"/>
    <property type="match status" value="1"/>
</dbReference>
<feature type="transmembrane region" description="Helical" evidence="6">
    <location>
        <begin position="12"/>
        <end position="33"/>
    </location>
</feature>
<keyword evidence="3 6" id="KW-0812">Transmembrane</keyword>
<dbReference type="InterPro" id="IPR022791">
    <property type="entry name" value="L-PG_synthase/AglD"/>
</dbReference>
<sequence>MASYRGSFLSGRIGAALRLTLSVAVLALLWVWLDGATILRRLVAAQPGWVALAILGVQAQTIASAWRWRLTAEALGRPLRMGRAVREYYVAGLLNMTLPGGVAGDAARIARGRDADGWRAAAAPVVVERLAGQIAMWLLASLGLALSPLMLGAPVWVAVAGAVAAAGGAGGAVLGARRAGGGVRGLLHRAWVADGAWRAQVVLSPAIAASYVAVFILCARALGHELPLGAALTVVPLTLLAMTLPLSVGGWGLREGAAAALWPLAGLMAADGVAAAALYGLVCLAGALPGAMFLWSRPA</sequence>
<evidence type="ECO:0000313" key="7">
    <source>
        <dbReference type="EMBL" id="CTQ31397.1"/>
    </source>
</evidence>
<protein>
    <submittedName>
        <fullName evidence="7">Uncharacterized protein</fullName>
    </submittedName>
</protein>
<feature type="transmembrane region" description="Helical" evidence="6">
    <location>
        <begin position="156"/>
        <end position="176"/>
    </location>
</feature>
<dbReference type="Proteomes" id="UP000048908">
    <property type="component" value="Unassembled WGS sequence"/>
</dbReference>
<keyword evidence="8" id="KW-1185">Reference proteome</keyword>
<gene>
    <name evidence="7" type="ORF">JAN5088_00153</name>
</gene>
<dbReference type="Pfam" id="PF03706">
    <property type="entry name" value="LPG_synthase_TM"/>
    <property type="match status" value="1"/>
</dbReference>
<evidence type="ECO:0000256" key="1">
    <source>
        <dbReference type="ARBA" id="ARBA00004651"/>
    </source>
</evidence>
<evidence type="ECO:0000313" key="8">
    <source>
        <dbReference type="Proteomes" id="UP000048908"/>
    </source>
</evidence>
<keyword evidence="4 6" id="KW-1133">Transmembrane helix</keyword>
<dbReference type="GO" id="GO:0005886">
    <property type="term" value="C:plasma membrane"/>
    <property type="evidence" value="ECO:0007669"/>
    <property type="project" value="UniProtKB-SubCell"/>
</dbReference>
<evidence type="ECO:0000256" key="4">
    <source>
        <dbReference type="ARBA" id="ARBA00022989"/>
    </source>
</evidence>
<evidence type="ECO:0000256" key="5">
    <source>
        <dbReference type="ARBA" id="ARBA00023136"/>
    </source>
</evidence>
<evidence type="ECO:0000256" key="6">
    <source>
        <dbReference type="SAM" id="Phobius"/>
    </source>
</evidence>
<dbReference type="STRING" id="282197.SAMN04488517_101264"/>
<evidence type="ECO:0000256" key="2">
    <source>
        <dbReference type="ARBA" id="ARBA00022475"/>
    </source>
</evidence>
<feature type="transmembrane region" description="Helical" evidence="6">
    <location>
        <begin position="196"/>
        <end position="218"/>
    </location>
</feature>
<proteinExistence type="predicted"/>
<feature type="transmembrane region" description="Helical" evidence="6">
    <location>
        <begin position="273"/>
        <end position="295"/>
    </location>
</feature>
<accession>A0A0M6XLD9</accession>
<dbReference type="EMBL" id="CXPG01000009">
    <property type="protein sequence ID" value="CTQ31397.1"/>
    <property type="molecule type" value="Genomic_DNA"/>
</dbReference>
<organism evidence="7 8">
    <name type="scientific">Jannaschia rubra</name>
    <dbReference type="NCBI Taxonomy" id="282197"/>
    <lineage>
        <taxon>Bacteria</taxon>
        <taxon>Pseudomonadati</taxon>
        <taxon>Pseudomonadota</taxon>
        <taxon>Alphaproteobacteria</taxon>
        <taxon>Rhodobacterales</taxon>
        <taxon>Roseobacteraceae</taxon>
        <taxon>Jannaschia</taxon>
    </lineage>
</organism>
<comment type="subcellular location">
    <subcellularLocation>
        <location evidence="1">Cell membrane</location>
        <topology evidence="1">Multi-pass membrane protein</topology>
    </subcellularLocation>
</comment>
<keyword evidence="2" id="KW-1003">Cell membrane</keyword>